<evidence type="ECO:0000313" key="1">
    <source>
        <dbReference type="EMBL" id="RRD04682.1"/>
    </source>
</evidence>
<gene>
    <name evidence="1" type="ORF">EII34_09050</name>
</gene>
<sequence length="67" mass="7628">MNHTSATHLAQARRHLREAVLALLPPVPGQHLRHLDERWRAWVITCLDDDSAPTAPRSGTRKIDIEE</sequence>
<dbReference type="Proteomes" id="UP000280819">
    <property type="component" value="Unassembled WGS sequence"/>
</dbReference>
<dbReference type="OrthoDB" id="9903629at2"/>
<proteinExistence type="predicted"/>
<protein>
    <submittedName>
        <fullName evidence="1">Uncharacterized protein</fullName>
    </submittedName>
</protein>
<dbReference type="RefSeq" id="WP_124844834.1">
    <property type="nucleotide sequence ID" value="NZ_JAUNKP010000015.1"/>
</dbReference>
<accession>A0A3P1T595</accession>
<reference evidence="1 2" key="1">
    <citation type="submission" date="2018-11" db="EMBL/GenBank/DDBJ databases">
        <title>Genomes From Bacteria Associated with the Canine Oral Cavity: a Test Case for Automated Genome-Based Taxonomic Assignment.</title>
        <authorList>
            <person name="Coil D.A."/>
            <person name="Jospin G."/>
            <person name="Darling A.E."/>
            <person name="Wallis C."/>
            <person name="Davis I.J."/>
            <person name="Harris S."/>
            <person name="Eisen J.A."/>
            <person name="Holcombe L.J."/>
            <person name="O'Flynn C."/>
        </authorList>
    </citation>
    <scope>NUCLEOTIDE SEQUENCE [LARGE SCALE GENOMIC DNA]</scope>
    <source>
        <strain evidence="1 2">OH887_COT-365</strain>
    </source>
</reference>
<dbReference type="AlphaFoldDB" id="A0A3P1T595"/>
<name>A0A3P1T595_9ACTN</name>
<dbReference type="EMBL" id="RQZG01000009">
    <property type="protein sequence ID" value="RRD04682.1"/>
    <property type="molecule type" value="Genomic_DNA"/>
</dbReference>
<evidence type="ECO:0000313" key="2">
    <source>
        <dbReference type="Proteomes" id="UP000280819"/>
    </source>
</evidence>
<comment type="caution">
    <text evidence="1">The sequence shown here is derived from an EMBL/GenBank/DDBJ whole genome shotgun (WGS) entry which is preliminary data.</text>
</comment>
<organism evidence="1 2">
    <name type="scientific">Arachnia propionica</name>
    <dbReference type="NCBI Taxonomy" id="1750"/>
    <lineage>
        <taxon>Bacteria</taxon>
        <taxon>Bacillati</taxon>
        <taxon>Actinomycetota</taxon>
        <taxon>Actinomycetes</taxon>
        <taxon>Propionibacteriales</taxon>
        <taxon>Propionibacteriaceae</taxon>
        <taxon>Arachnia</taxon>
    </lineage>
</organism>